<protein>
    <submittedName>
        <fullName evidence="1">Uncharacterized protein</fullName>
    </submittedName>
</protein>
<proteinExistence type="predicted"/>
<organism evidence="1 2">
    <name type="scientific">Klebsiella pneumoniae</name>
    <dbReference type="NCBI Taxonomy" id="573"/>
    <lineage>
        <taxon>Bacteria</taxon>
        <taxon>Pseudomonadati</taxon>
        <taxon>Pseudomonadota</taxon>
        <taxon>Gammaproteobacteria</taxon>
        <taxon>Enterobacterales</taxon>
        <taxon>Enterobacteriaceae</taxon>
        <taxon>Klebsiella/Raoultella group</taxon>
        <taxon>Klebsiella</taxon>
        <taxon>Klebsiella pneumoniae complex</taxon>
    </lineage>
</organism>
<reference evidence="1 2" key="1">
    <citation type="submission" date="2018-12" db="EMBL/GenBank/DDBJ databases">
        <authorList>
            <consortium name="Pathogen Informatics"/>
        </authorList>
    </citation>
    <scope>NUCLEOTIDE SEQUENCE [LARGE SCALE GENOMIC DNA]</scope>
    <source>
        <strain evidence="1 2">NCTC13635</strain>
    </source>
</reference>
<sequence>MTFCFDSFTAPRASVEVTIIGSISGVKPTATDSANSAASHQSPLV</sequence>
<evidence type="ECO:0000313" key="2">
    <source>
        <dbReference type="Proteomes" id="UP000282433"/>
    </source>
</evidence>
<dbReference type="Proteomes" id="UP000282433">
    <property type="component" value="Chromosome"/>
</dbReference>
<name>A0A333FRW5_KLEPN</name>
<accession>A0A333FRW5</accession>
<gene>
    <name evidence="1" type="ORF">NCTC13635_04659</name>
</gene>
<dbReference type="AlphaFoldDB" id="A0A333FRW5"/>
<evidence type="ECO:0000313" key="1">
    <source>
        <dbReference type="EMBL" id="VEB04717.1"/>
    </source>
</evidence>
<dbReference type="EMBL" id="LR134162">
    <property type="protein sequence ID" value="VEB04717.1"/>
    <property type="molecule type" value="Genomic_DNA"/>
</dbReference>